<dbReference type="Proteomes" id="UP000499080">
    <property type="component" value="Unassembled WGS sequence"/>
</dbReference>
<accession>A0A4Y2E1N1</accession>
<name>A0A4Y2E1N1_ARAVE</name>
<feature type="compositionally biased region" description="Basic and acidic residues" evidence="1">
    <location>
        <begin position="53"/>
        <end position="64"/>
    </location>
</feature>
<organism evidence="2 3">
    <name type="scientific">Araneus ventricosus</name>
    <name type="common">Orbweaver spider</name>
    <name type="synonym">Epeira ventricosa</name>
    <dbReference type="NCBI Taxonomy" id="182803"/>
    <lineage>
        <taxon>Eukaryota</taxon>
        <taxon>Metazoa</taxon>
        <taxon>Ecdysozoa</taxon>
        <taxon>Arthropoda</taxon>
        <taxon>Chelicerata</taxon>
        <taxon>Arachnida</taxon>
        <taxon>Araneae</taxon>
        <taxon>Araneomorphae</taxon>
        <taxon>Entelegynae</taxon>
        <taxon>Araneoidea</taxon>
        <taxon>Araneidae</taxon>
        <taxon>Araneus</taxon>
    </lineage>
</organism>
<dbReference type="AlphaFoldDB" id="A0A4Y2E1N1"/>
<gene>
    <name evidence="2" type="ORF">AVEN_67023_1</name>
</gene>
<reference evidence="2 3" key="1">
    <citation type="journal article" date="2019" name="Sci. Rep.">
        <title>Orb-weaving spider Araneus ventricosus genome elucidates the spidroin gene catalogue.</title>
        <authorList>
            <person name="Kono N."/>
            <person name="Nakamura H."/>
            <person name="Ohtoshi R."/>
            <person name="Moran D.A.P."/>
            <person name="Shinohara A."/>
            <person name="Yoshida Y."/>
            <person name="Fujiwara M."/>
            <person name="Mori M."/>
            <person name="Tomita M."/>
            <person name="Arakawa K."/>
        </authorList>
    </citation>
    <scope>NUCLEOTIDE SEQUENCE [LARGE SCALE GENOMIC DNA]</scope>
</reference>
<sequence length="85" mass="9537">MSYSPLGETLSSCLGNRRHRRANSSDIPVFGVRLMPGKLGKGWGPPSGILKAEGSKDPWEPRDWDTKGIRTTVILNFMKVEYPEY</sequence>
<proteinExistence type="predicted"/>
<feature type="region of interest" description="Disordered" evidence="1">
    <location>
        <begin position="43"/>
        <end position="64"/>
    </location>
</feature>
<keyword evidence="3" id="KW-1185">Reference proteome</keyword>
<evidence type="ECO:0000313" key="2">
    <source>
        <dbReference type="EMBL" id="GBM23043.1"/>
    </source>
</evidence>
<dbReference type="EMBL" id="BGPR01000491">
    <property type="protein sequence ID" value="GBM23043.1"/>
    <property type="molecule type" value="Genomic_DNA"/>
</dbReference>
<comment type="caution">
    <text evidence="2">The sequence shown here is derived from an EMBL/GenBank/DDBJ whole genome shotgun (WGS) entry which is preliminary data.</text>
</comment>
<evidence type="ECO:0000256" key="1">
    <source>
        <dbReference type="SAM" id="MobiDB-lite"/>
    </source>
</evidence>
<evidence type="ECO:0000313" key="3">
    <source>
        <dbReference type="Proteomes" id="UP000499080"/>
    </source>
</evidence>
<protein>
    <submittedName>
        <fullName evidence="2">Uncharacterized protein</fullName>
    </submittedName>
</protein>